<proteinExistence type="predicted"/>
<organism evidence="1 2">
    <name type="scientific">Hibiscus sabdariffa</name>
    <name type="common">roselle</name>
    <dbReference type="NCBI Taxonomy" id="183260"/>
    <lineage>
        <taxon>Eukaryota</taxon>
        <taxon>Viridiplantae</taxon>
        <taxon>Streptophyta</taxon>
        <taxon>Embryophyta</taxon>
        <taxon>Tracheophyta</taxon>
        <taxon>Spermatophyta</taxon>
        <taxon>Magnoliopsida</taxon>
        <taxon>eudicotyledons</taxon>
        <taxon>Gunneridae</taxon>
        <taxon>Pentapetalae</taxon>
        <taxon>rosids</taxon>
        <taxon>malvids</taxon>
        <taxon>Malvales</taxon>
        <taxon>Malvaceae</taxon>
        <taxon>Malvoideae</taxon>
        <taxon>Hibiscus</taxon>
    </lineage>
</organism>
<evidence type="ECO:0000313" key="1">
    <source>
        <dbReference type="EMBL" id="KAK8539357.1"/>
    </source>
</evidence>
<reference evidence="1 2" key="1">
    <citation type="journal article" date="2024" name="G3 (Bethesda)">
        <title>Genome assembly of Hibiscus sabdariffa L. provides insights into metabolisms of medicinal natural products.</title>
        <authorList>
            <person name="Kim T."/>
        </authorList>
    </citation>
    <scope>NUCLEOTIDE SEQUENCE [LARGE SCALE GENOMIC DNA]</scope>
    <source>
        <strain evidence="1">TK-2024</strain>
        <tissue evidence="1">Old leaves</tissue>
    </source>
</reference>
<accession>A0ABR2DHX3</accession>
<comment type="caution">
    <text evidence="1">The sequence shown here is derived from an EMBL/GenBank/DDBJ whole genome shotgun (WGS) entry which is preliminary data.</text>
</comment>
<protein>
    <submittedName>
        <fullName evidence="1">Uncharacterized protein</fullName>
    </submittedName>
</protein>
<evidence type="ECO:0000313" key="2">
    <source>
        <dbReference type="Proteomes" id="UP001472677"/>
    </source>
</evidence>
<dbReference type="Proteomes" id="UP001472677">
    <property type="component" value="Unassembled WGS sequence"/>
</dbReference>
<keyword evidence="2" id="KW-1185">Reference proteome</keyword>
<dbReference type="EMBL" id="JBBPBM010000026">
    <property type="protein sequence ID" value="KAK8539357.1"/>
    <property type="molecule type" value="Genomic_DNA"/>
</dbReference>
<gene>
    <name evidence="1" type="ORF">V6N12_042985</name>
</gene>
<sequence length="107" mass="12136">MIAWIMTSCNLVSADFYPGTRGLCDFFRFGKEFPVFCSLAYSSRLSRDLDEKFVEIQDSSASYHQEVKVVISPVNLVSAISPSNRKAKVFVPKFDDLIEKHYGLRSS</sequence>
<name>A0ABR2DHX3_9ROSI</name>